<dbReference type="GO" id="GO:0005524">
    <property type="term" value="F:ATP binding"/>
    <property type="evidence" value="ECO:0007669"/>
    <property type="project" value="UniProtKB-KW"/>
</dbReference>
<name>A0A418IHX0_9STAP</name>
<evidence type="ECO:0000256" key="3">
    <source>
        <dbReference type="ARBA" id="ARBA00022840"/>
    </source>
</evidence>
<evidence type="ECO:0000313" key="6">
    <source>
        <dbReference type="Proteomes" id="UP000286317"/>
    </source>
</evidence>
<dbReference type="SUPFAM" id="SSF52540">
    <property type="entry name" value="P-loop containing nucleoside triphosphate hydrolases"/>
    <property type="match status" value="2"/>
</dbReference>
<dbReference type="Proteomes" id="UP000286317">
    <property type="component" value="Unassembled WGS sequence"/>
</dbReference>
<dbReference type="Pfam" id="PF12848">
    <property type="entry name" value="ABC_tran_Xtn"/>
    <property type="match status" value="1"/>
</dbReference>
<keyword evidence="3 5" id="KW-0067">ATP-binding</keyword>
<keyword evidence="6" id="KW-1185">Reference proteome</keyword>
<dbReference type="InterPro" id="IPR032781">
    <property type="entry name" value="ABC_tran_Xtn"/>
</dbReference>
<evidence type="ECO:0000256" key="1">
    <source>
        <dbReference type="ARBA" id="ARBA00022737"/>
    </source>
</evidence>
<dbReference type="Pfam" id="PF00005">
    <property type="entry name" value="ABC_tran"/>
    <property type="match status" value="2"/>
</dbReference>
<dbReference type="CDD" id="cd03221">
    <property type="entry name" value="ABCF_EF-3"/>
    <property type="match status" value="1"/>
</dbReference>
<dbReference type="OrthoDB" id="9760950at2"/>
<reference evidence="5 6" key="1">
    <citation type="journal article" date="2016" name="Front. Microbiol.">
        <title>Comprehensive Phylogenetic Analysis of Bovine Non-aureus Staphylococci Species Based on Whole-Genome Sequencing.</title>
        <authorList>
            <person name="Naushad S."/>
            <person name="Barkema H.W."/>
            <person name="Luby C."/>
            <person name="Condas L.A."/>
            <person name="Nobrega D.B."/>
            <person name="Carson D.A."/>
            <person name="De Buck J."/>
        </authorList>
    </citation>
    <scope>NUCLEOTIDE SEQUENCE [LARGE SCALE GENOMIC DNA]</scope>
    <source>
        <strain evidence="5 6">SNUC 4554</strain>
    </source>
</reference>
<dbReference type="NCBIfam" id="NF000169">
    <property type="entry name" value="ABCF_Sal"/>
    <property type="match status" value="1"/>
</dbReference>
<feature type="domain" description="ABC transporter" evidence="4">
    <location>
        <begin position="3"/>
        <end position="228"/>
    </location>
</feature>
<dbReference type="InterPro" id="IPR050611">
    <property type="entry name" value="ABCF"/>
</dbReference>
<gene>
    <name evidence="5" type="ORF">BU112_02825</name>
</gene>
<evidence type="ECO:0000313" key="5">
    <source>
        <dbReference type="EMBL" id="RIN02335.1"/>
    </source>
</evidence>
<dbReference type="GO" id="GO:0016887">
    <property type="term" value="F:ATP hydrolysis activity"/>
    <property type="evidence" value="ECO:0007669"/>
    <property type="project" value="InterPro"/>
</dbReference>
<dbReference type="Gene3D" id="3.40.50.300">
    <property type="entry name" value="P-loop containing nucleotide triphosphate hydrolases"/>
    <property type="match status" value="2"/>
</dbReference>
<accession>A0A418IHX0</accession>
<evidence type="ECO:0000259" key="4">
    <source>
        <dbReference type="PROSITE" id="PS50893"/>
    </source>
</evidence>
<protein>
    <submittedName>
        <fullName evidence="5">ABC transporter ATP-binding protein</fullName>
    </submittedName>
</protein>
<comment type="caution">
    <text evidence="5">The sequence shown here is derived from an EMBL/GenBank/DDBJ whole genome shotgun (WGS) entry which is preliminary data.</text>
</comment>
<keyword evidence="1" id="KW-0677">Repeat</keyword>
<keyword evidence="2" id="KW-0547">Nucleotide-binding</keyword>
<dbReference type="AlphaFoldDB" id="A0A418IHX0"/>
<dbReference type="SMART" id="SM00382">
    <property type="entry name" value="AAA"/>
    <property type="match status" value="2"/>
</dbReference>
<evidence type="ECO:0000256" key="2">
    <source>
        <dbReference type="ARBA" id="ARBA00022741"/>
    </source>
</evidence>
<organism evidence="5 6">
    <name type="scientific">Staphylococcus shinii</name>
    <dbReference type="NCBI Taxonomy" id="2912228"/>
    <lineage>
        <taxon>Bacteria</taxon>
        <taxon>Bacillati</taxon>
        <taxon>Bacillota</taxon>
        <taxon>Bacilli</taxon>
        <taxon>Bacillales</taxon>
        <taxon>Staphylococcaceae</taxon>
        <taxon>Staphylococcus</taxon>
    </lineage>
</organism>
<dbReference type="PANTHER" id="PTHR19211">
    <property type="entry name" value="ATP-BINDING TRANSPORT PROTEIN-RELATED"/>
    <property type="match status" value="1"/>
</dbReference>
<dbReference type="EMBL" id="QXUF01000012">
    <property type="protein sequence ID" value="RIN02335.1"/>
    <property type="molecule type" value="Genomic_DNA"/>
</dbReference>
<proteinExistence type="predicted"/>
<dbReference type="InterPro" id="IPR003439">
    <property type="entry name" value="ABC_transporter-like_ATP-bd"/>
</dbReference>
<dbReference type="RefSeq" id="WP_081324981.1">
    <property type="nucleotide sequence ID" value="NZ_CP068712.1"/>
</dbReference>
<dbReference type="InterPro" id="IPR003593">
    <property type="entry name" value="AAA+_ATPase"/>
</dbReference>
<dbReference type="PROSITE" id="PS50893">
    <property type="entry name" value="ABC_TRANSPORTER_2"/>
    <property type="match status" value="2"/>
</dbReference>
<dbReference type="InterPro" id="IPR027417">
    <property type="entry name" value="P-loop_NTPase"/>
</dbReference>
<feature type="domain" description="ABC transporter" evidence="4">
    <location>
        <begin position="317"/>
        <end position="529"/>
    </location>
</feature>
<sequence length="543" mass="63123">MSFYYEQKPFEQYGRILIDKVLIEIEEGEHVAFLGDNGVGKSTLLHALKDTYKESAYLMEQDMTDYYEMTAMDFILFLKPQLAQLKKEIRYNYEKISDYVALEGYEFEQEIITQAKLFDLTEIDLDKKIASLSGGQQTRVAILKAFLSKKSLILLDEPTNHLDMTMLDNLITNINKSKQTIVFVSHHRGFINQTASHIYQITRNGTRKFQGNYDHYKQVVDLAHQSQVNAYEKQQKEIIALEATIRRVNEWHSASQKSTSVRDPIQQKRLSKLAQKAKVKESQLKQNINEKQIEAPENDNRDFHFNEQTRLRKRSLIRFENVSITINRQEIYRNANFEMKNKENILLTGPNGSGKSLFIAMIKQDIKPDKGDIYITPSLKMASFDQQNNNLNFNSSPLDMVMALDSVTRSEAQTILASFDFNKEKIYQPIAFLSMGEKSRLQFVLLYFSNPHLLILDEPTNYFDIATQDLILKMIESFQGQVLIVTHDQYLQSKITATHWHINDKRLQNMSLNSKQPSDIKNTMKLLEDFKDIDENGHFETDN</sequence>
<dbReference type="FunFam" id="3.40.50.300:FF:000011">
    <property type="entry name" value="Putative ABC transporter ATP-binding component"/>
    <property type="match status" value="1"/>
</dbReference>
<dbReference type="PANTHER" id="PTHR19211:SF14">
    <property type="entry name" value="ATP-BINDING CASSETTE SUB-FAMILY F MEMBER 1"/>
    <property type="match status" value="1"/>
</dbReference>
<dbReference type="NCBIfam" id="NF000355">
    <property type="entry name" value="ribo_prot_ABC_F"/>
    <property type="match status" value="1"/>
</dbReference>
<dbReference type="PROSITE" id="PS00211">
    <property type="entry name" value="ABC_TRANSPORTER_1"/>
    <property type="match status" value="1"/>
</dbReference>
<dbReference type="InterPro" id="IPR017871">
    <property type="entry name" value="ABC_transporter-like_CS"/>
</dbReference>